<dbReference type="PANTHER" id="PTHR34501:SF9">
    <property type="entry name" value="MAJOR OUTER MEMBRANE PROTEIN P.IA"/>
    <property type="match status" value="1"/>
</dbReference>
<dbReference type="AlphaFoldDB" id="A0A7Y8GU50"/>
<dbReference type="InterPro" id="IPR050298">
    <property type="entry name" value="Gram-neg_bact_OMP"/>
</dbReference>
<dbReference type="Gene3D" id="2.40.160.10">
    <property type="entry name" value="Porin"/>
    <property type="match status" value="1"/>
</dbReference>
<dbReference type="GO" id="GO:0006811">
    <property type="term" value="P:monoatomic ion transport"/>
    <property type="evidence" value="ECO:0007669"/>
    <property type="project" value="UniProtKB-KW"/>
</dbReference>
<dbReference type="RefSeq" id="WP_177133014.1">
    <property type="nucleotide sequence ID" value="NZ_VYGV01000003.1"/>
</dbReference>
<dbReference type="InterPro" id="IPR033900">
    <property type="entry name" value="Gram_neg_porin_domain"/>
</dbReference>
<dbReference type="EMBL" id="VYGV01000003">
    <property type="protein sequence ID" value="NWF44147.1"/>
    <property type="molecule type" value="Genomic_DNA"/>
</dbReference>
<keyword evidence="10" id="KW-0998">Cell outer membrane</keyword>
<evidence type="ECO:0000256" key="1">
    <source>
        <dbReference type="ARBA" id="ARBA00004571"/>
    </source>
</evidence>
<protein>
    <submittedName>
        <fullName evidence="13">Porin</fullName>
    </submittedName>
</protein>
<evidence type="ECO:0000256" key="10">
    <source>
        <dbReference type="ARBA" id="ARBA00023237"/>
    </source>
</evidence>
<keyword evidence="5" id="KW-0812">Transmembrane</keyword>
<dbReference type="GO" id="GO:0009279">
    <property type="term" value="C:cell outer membrane"/>
    <property type="evidence" value="ECO:0007669"/>
    <property type="project" value="UniProtKB-SubCell"/>
</dbReference>
<reference evidence="13 14" key="1">
    <citation type="submission" date="2019-09" db="EMBL/GenBank/DDBJ databases">
        <title>Hydrogenophaga aromatica sp. nov., isolated from a para-xylene-degrading enrichment culture.</title>
        <authorList>
            <person name="Tancsics A."/>
            <person name="Banerjee S."/>
        </authorList>
    </citation>
    <scope>NUCLEOTIDE SEQUENCE [LARGE SCALE GENOMIC DNA]</scope>
    <source>
        <strain evidence="13 14">D2P1</strain>
    </source>
</reference>
<dbReference type="PANTHER" id="PTHR34501">
    <property type="entry name" value="PROTEIN YDDL-RELATED"/>
    <property type="match status" value="1"/>
</dbReference>
<dbReference type="PRINTS" id="PR00184">
    <property type="entry name" value="NEISSPPORIN"/>
</dbReference>
<evidence type="ECO:0000256" key="3">
    <source>
        <dbReference type="ARBA" id="ARBA00022448"/>
    </source>
</evidence>
<evidence type="ECO:0000256" key="4">
    <source>
        <dbReference type="ARBA" id="ARBA00022452"/>
    </source>
</evidence>
<name>A0A7Y8GU50_9BURK</name>
<dbReference type="SUPFAM" id="SSF56935">
    <property type="entry name" value="Porins"/>
    <property type="match status" value="1"/>
</dbReference>
<keyword evidence="8" id="KW-0626">Porin</keyword>
<keyword evidence="7" id="KW-0406">Ion transport</keyword>
<keyword evidence="3" id="KW-0813">Transport</keyword>
<evidence type="ECO:0000256" key="5">
    <source>
        <dbReference type="ARBA" id="ARBA00022692"/>
    </source>
</evidence>
<evidence type="ECO:0000256" key="2">
    <source>
        <dbReference type="ARBA" id="ARBA00011233"/>
    </source>
</evidence>
<evidence type="ECO:0000256" key="7">
    <source>
        <dbReference type="ARBA" id="ARBA00023065"/>
    </source>
</evidence>
<evidence type="ECO:0000259" key="12">
    <source>
        <dbReference type="Pfam" id="PF13609"/>
    </source>
</evidence>
<evidence type="ECO:0000313" key="13">
    <source>
        <dbReference type="EMBL" id="NWF44147.1"/>
    </source>
</evidence>
<comment type="subcellular location">
    <subcellularLocation>
        <location evidence="1">Cell outer membrane</location>
        <topology evidence="1">Multi-pass membrane protein</topology>
    </subcellularLocation>
</comment>
<evidence type="ECO:0000256" key="11">
    <source>
        <dbReference type="SAM" id="SignalP"/>
    </source>
</evidence>
<dbReference type="GO" id="GO:0046930">
    <property type="term" value="C:pore complex"/>
    <property type="evidence" value="ECO:0007669"/>
    <property type="project" value="UniProtKB-KW"/>
</dbReference>
<dbReference type="InterPro" id="IPR023614">
    <property type="entry name" value="Porin_dom_sf"/>
</dbReference>
<feature type="signal peptide" evidence="11">
    <location>
        <begin position="1"/>
        <end position="19"/>
    </location>
</feature>
<keyword evidence="14" id="KW-1185">Reference proteome</keyword>
<feature type="domain" description="Porin" evidence="12">
    <location>
        <begin position="7"/>
        <end position="296"/>
    </location>
</feature>
<keyword evidence="4" id="KW-1134">Transmembrane beta strand</keyword>
<dbReference type="GO" id="GO:0015288">
    <property type="term" value="F:porin activity"/>
    <property type="evidence" value="ECO:0007669"/>
    <property type="project" value="UniProtKB-KW"/>
</dbReference>
<keyword evidence="9" id="KW-0472">Membrane</keyword>
<feature type="chain" id="PRO_5031072893" evidence="11">
    <location>
        <begin position="20"/>
        <end position="317"/>
    </location>
</feature>
<dbReference type="InterPro" id="IPR002299">
    <property type="entry name" value="Porin_Neis"/>
</dbReference>
<gene>
    <name evidence="13" type="ORF">F3K02_02610</name>
</gene>
<comment type="caution">
    <text evidence="13">The sequence shown here is derived from an EMBL/GenBank/DDBJ whole genome shotgun (WGS) entry which is preliminary data.</text>
</comment>
<dbReference type="CDD" id="cd00342">
    <property type="entry name" value="gram_neg_porins"/>
    <property type="match status" value="1"/>
</dbReference>
<accession>A0A7Y8GU50</accession>
<comment type="subunit">
    <text evidence="2">Homotrimer.</text>
</comment>
<evidence type="ECO:0000256" key="9">
    <source>
        <dbReference type="ARBA" id="ARBA00023136"/>
    </source>
</evidence>
<evidence type="ECO:0000256" key="8">
    <source>
        <dbReference type="ARBA" id="ARBA00023114"/>
    </source>
</evidence>
<evidence type="ECO:0000256" key="6">
    <source>
        <dbReference type="ARBA" id="ARBA00022729"/>
    </source>
</evidence>
<dbReference type="Proteomes" id="UP000545507">
    <property type="component" value="Unassembled WGS sequence"/>
</dbReference>
<evidence type="ECO:0000313" key="14">
    <source>
        <dbReference type="Proteomes" id="UP000545507"/>
    </source>
</evidence>
<proteinExistence type="predicted"/>
<organism evidence="13 14">
    <name type="scientific">Hydrogenophaga aromaticivorans</name>
    <dbReference type="NCBI Taxonomy" id="2610898"/>
    <lineage>
        <taxon>Bacteria</taxon>
        <taxon>Pseudomonadati</taxon>
        <taxon>Pseudomonadota</taxon>
        <taxon>Betaproteobacteria</taxon>
        <taxon>Burkholderiales</taxon>
        <taxon>Comamonadaceae</taxon>
        <taxon>Hydrogenophaga</taxon>
    </lineage>
</organism>
<keyword evidence="6 11" id="KW-0732">Signal</keyword>
<dbReference type="Pfam" id="PF13609">
    <property type="entry name" value="Porin_4"/>
    <property type="match status" value="1"/>
</dbReference>
<sequence length="317" mass="32524">MKKTLIALAAVAATGAAFAQSSVTLYGVADVALTKSTDTSAAVMSAGALNNGTSRWGVRGTEDLGGGLKAGFNFEQGLSLGDGSISTAGAGDFGRAAWMNLSGGFGDLRLGRSLTPSFYGIAAWELTGTANYSVVGSQFGFLNTRSSAQLMYTSPSMAGFSVSFAHVLKGNNVVGAVAATATTPAVAGVERARNNLNAIYRNGPIVVAFAYDKVQDAEAGKSLGGSYDFGGFKLAGSVMDPSGVAKGFTLGGSTTMGPVTLTLDVARDTEAKDTDLLVEAKYALSKRTFTYAAIVRDGKGEDAKNFNHLALGVRHNF</sequence>